<dbReference type="InterPro" id="IPR036162">
    <property type="entry name" value="Resolvase-like_N_sf"/>
</dbReference>
<dbReference type="Gene3D" id="3.40.50.1390">
    <property type="entry name" value="Resolvase, N-terminal catalytic domain"/>
    <property type="match status" value="1"/>
</dbReference>
<evidence type="ECO:0000259" key="2">
    <source>
        <dbReference type="PROSITE" id="PS51736"/>
    </source>
</evidence>
<proteinExistence type="predicted"/>
<dbReference type="PROSITE" id="PS51736">
    <property type="entry name" value="RECOMBINASES_3"/>
    <property type="match status" value="1"/>
</dbReference>
<keyword evidence="5" id="KW-1185">Reference proteome</keyword>
<protein>
    <submittedName>
        <fullName evidence="4">Recombinase family protein</fullName>
    </submittedName>
</protein>
<dbReference type="PROSITE" id="PS51737">
    <property type="entry name" value="RECOMBINASE_DNA_BIND"/>
    <property type="match status" value="1"/>
</dbReference>
<dbReference type="Pfam" id="PF07508">
    <property type="entry name" value="Recombinase"/>
    <property type="match status" value="1"/>
</dbReference>
<gene>
    <name evidence="4" type="ORF">WMO66_13215</name>
</gene>
<evidence type="ECO:0000313" key="5">
    <source>
        <dbReference type="Proteomes" id="UP001491552"/>
    </source>
</evidence>
<dbReference type="EMBL" id="JBBMFF010000262">
    <property type="protein sequence ID" value="MEQ2512189.1"/>
    <property type="molecule type" value="Genomic_DNA"/>
</dbReference>
<dbReference type="Pfam" id="PF00239">
    <property type="entry name" value="Resolvase"/>
    <property type="match status" value="1"/>
</dbReference>
<accession>A0ABV1GAM5</accession>
<name>A0ABV1GAM5_9FIRM</name>
<dbReference type="InterPro" id="IPR025827">
    <property type="entry name" value="Zn_ribbon_recom_dom"/>
</dbReference>
<evidence type="ECO:0000259" key="3">
    <source>
        <dbReference type="PROSITE" id="PS51737"/>
    </source>
</evidence>
<reference evidence="4 5" key="1">
    <citation type="submission" date="2024-03" db="EMBL/GenBank/DDBJ databases">
        <title>Human intestinal bacterial collection.</title>
        <authorList>
            <person name="Pauvert C."/>
            <person name="Hitch T.C.A."/>
            <person name="Clavel T."/>
        </authorList>
    </citation>
    <scope>NUCLEOTIDE SEQUENCE [LARGE SCALE GENOMIC DNA]</scope>
    <source>
        <strain evidence="4 5">CLA-AA-H192</strain>
    </source>
</reference>
<evidence type="ECO:0000313" key="4">
    <source>
        <dbReference type="EMBL" id="MEQ2512189.1"/>
    </source>
</evidence>
<evidence type="ECO:0000256" key="1">
    <source>
        <dbReference type="SAM" id="Coils"/>
    </source>
</evidence>
<dbReference type="InterPro" id="IPR050639">
    <property type="entry name" value="SSR_resolvase"/>
</dbReference>
<feature type="domain" description="Recombinase" evidence="3">
    <location>
        <begin position="188"/>
        <end position="314"/>
    </location>
</feature>
<dbReference type="InterPro" id="IPR038109">
    <property type="entry name" value="DNA_bind_recomb_sf"/>
</dbReference>
<dbReference type="CDD" id="cd00338">
    <property type="entry name" value="Ser_Recombinase"/>
    <property type="match status" value="1"/>
</dbReference>
<dbReference type="InterPro" id="IPR006119">
    <property type="entry name" value="Resolv_N"/>
</dbReference>
<dbReference type="SUPFAM" id="SSF53041">
    <property type="entry name" value="Resolvase-like"/>
    <property type="match status" value="1"/>
</dbReference>
<sequence>MSRTAARSVTVIPPTINPLTHLSKVAVQKRRVAGYARVSTDSDEQFTSYEAQVDYYTQYIKRNPEWEFVKVYTDEGISGTNTKHRIGFNEMIADAMSGKIDLIVTKSVSRFARNTVDSLVTIRKLKEKGVEVYFEKENIYTFDGKGELLLTIMSSLAQEESRSISENVTWGQRKRFADGKVNLPYKQFLGYRKGADGFPEVVPEEAIVVHRIYTRFMEGLTPGAIAKELTADGIPTPSRKQRWQTSTVESILQNEKYKGAALLQKCFTVDFLTKKRKVNEGEVPQYYVEHSHEPIITPEEFDKVQTELARRKQISRQYSGKSIFSSRIVCGDCGSYFGSKVWNSTSKYRRVIWQCNGKFKGEHKCKTPHLDEETIKARFVTALNAIIESKDNILEDCRLMQATLTDCTGIDTEIESLLEEIDVVTELTKRCIAENSQMAQNQEEYAVRYNGFVERYEKAKARLEQLRTTKAAREAQAEAIGAFMFEVQELDALTEFDEKLWLTIIDTITVHADGRMTFKFQGGKTLTSY</sequence>
<dbReference type="SMART" id="SM00857">
    <property type="entry name" value="Resolvase"/>
    <property type="match status" value="1"/>
</dbReference>
<keyword evidence="1" id="KW-0175">Coiled coil</keyword>
<dbReference type="PANTHER" id="PTHR30461:SF23">
    <property type="entry name" value="DNA RECOMBINASE-RELATED"/>
    <property type="match status" value="1"/>
</dbReference>
<feature type="coiled-coil region" evidence="1">
    <location>
        <begin position="449"/>
        <end position="476"/>
    </location>
</feature>
<dbReference type="Proteomes" id="UP001491552">
    <property type="component" value="Unassembled WGS sequence"/>
</dbReference>
<dbReference type="RefSeq" id="WP_349136874.1">
    <property type="nucleotide sequence ID" value="NZ_JBBMFF010000262.1"/>
</dbReference>
<comment type="caution">
    <text evidence="4">The sequence shown here is derived from an EMBL/GenBank/DDBJ whole genome shotgun (WGS) entry which is preliminary data.</text>
</comment>
<dbReference type="PANTHER" id="PTHR30461">
    <property type="entry name" value="DNA-INVERTASE FROM LAMBDOID PROPHAGE"/>
    <property type="match status" value="1"/>
</dbReference>
<feature type="domain" description="Resolvase/invertase-type recombinase catalytic" evidence="2">
    <location>
        <begin position="31"/>
        <end position="179"/>
    </location>
</feature>
<dbReference type="InterPro" id="IPR011109">
    <property type="entry name" value="DNA_bind_recombinase_dom"/>
</dbReference>
<dbReference type="Gene3D" id="3.90.1750.20">
    <property type="entry name" value="Putative Large Serine Recombinase, Chain B, Domain 2"/>
    <property type="match status" value="1"/>
</dbReference>
<dbReference type="Pfam" id="PF13408">
    <property type="entry name" value="Zn_ribbon_recom"/>
    <property type="match status" value="1"/>
</dbReference>
<organism evidence="4 5">
    <name type="scientific">Faecousia intestinalis</name>
    <dbReference type="NCBI Taxonomy" id="3133167"/>
    <lineage>
        <taxon>Bacteria</taxon>
        <taxon>Bacillati</taxon>
        <taxon>Bacillota</taxon>
        <taxon>Clostridia</taxon>
        <taxon>Eubacteriales</taxon>
        <taxon>Oscillospiraceae</taxon>
        <taxon>Faecousia</taxon>
    </lineage>
</organism>